<dbReference type="GeneID" id="92081794"/>
<evidence type="ECO:0000256" key="1">
    <source>
        <dbReference type="ARBA" id="ARBA00007238"/>
    </source>
</evidence>
<dbReference type="SUPFAM" id="SSF48557">
    <property type="entry name" value="L-aspartase-like"/>
    <property type="match status" value="1"/>
</dbReference>
<dbReference type="Proteomes" id="UP001391051">
    <property type="component" value="Unassembled WGS sequence"/>
</dbReference>
<dbReference type="Pfam" id="PF00221">
    <property type="entry name" value="Lyase_aromatic"/>
    <property type="match status" value="1"/>
</dbReference>
<accession>A0ABR1Q070</accession>
<proteinExistence type="inferred from homology"/>
<protein>
    <submittedName>
        <fullName evidence="3">Uncharacterized protein</fullName>
    </submittedName>
</protein>
<keyword evidence="4" id="KW-1185">Reference proteome</keyword>
<name>A0ABR1Q070_9PEZI</name>
<organism evidence="3 4">
    <name type="scientific">Apiospora aurea</name>
    <dbReference type="NCBI Taxonomy" id="335848"/>
    <lineage>
        <taxon>Eukaryota</taxon>
        <taxon>Fungi</taxon>
        <taxon>Dikarya</taxon>
        <taxon>Ascomycota</taxon>
        <taxon>Pezizomycotina</taxon>
        <taxon>Sordariomycetes</taxon>
        <taxon>Xylariomycetidae</taxon>
        <taxon>Amphisphaeriales</taxon>
        <taxon>Apiosporaceae</taxon>
        <taxon>Apiospora</taxon>
    </lineage>
</organism>
<dbReference type="Gene3D" id="1.10.275.10">
    <property type="entry name" value="Fumarase/aspartase (N-terminal domain)"/>
    <property type="match status" value="1"/>
</dbReference>
<dbReference type="EMBL" id="JAQQWE010000008">
    <property type="protein sequence ID" value="KAK7943397.1"/>
    <property type="molecule type" value="Genomic_DNA"/>
</dbReference>
<feature type="region of interest" description="Disordered" evidence="2">
    <location>
        <begin position="153"/>
        <end position="197"/>
    </location>
</feature>
<gene>
    <name evidence="3" type="ORF">PG986_012510</name>
</gene>
<dbReference type="Gene3D" id="1.20.200.10">
    <property type="entry name" value="Fumarase/aspartase (Central domain)"/>
    <property type="match status" value="1"/>
</dbReference>
<dbReference type="PANTHER" id="PTHR10362">
    <property type="entry name" value="HISTIDINE AMMONIA-LYASE"/>
    <property type="match status" value="1"/>
</dbReference>
<sequence length="224" mass="24224">MALFYTAGSVMDEALQRLGITPVTLGPKEGLSLTNGTAPSAAVASLAGYDANNLCMIGQLLTAMTAEGLGANARPHGGQMEAAHNTRDFLKGSQLTTGLGARATQEDHRLPVPKPHQLSAIMEGQVRSKDQGKCPTPERVEKEGRQYLDAQRNLEENRQGTSSREIGTKIKKRPNVGPITIPGNREGIWDDDGKGSKFDWISQNDEVEKAIESPSGARFYRHDD</sequence>
<dbReference type="RefSeq" id="XP_066695428.1">
    <property type="nucleotide sequence ID" value="XM_066848732.1"/>
</dbReference>
<reference evidence="3 4" key="1">
    <citation type="submission" date="2023-01" db="EMBL/GenBank/DDBJ databases">
        <title>Analysis of 21 Apiospora genomes using comparative genomics revels a genus with tremendous synthesis potential of carbohydrate active enzymes and secondary metabolites.</title>
        <authorList>
            <person name="Sorensen T."/>
        </authorList>
    </citation>
    <scope>NUCLEOTIDE SEQUENCE [LARGE SCALE GENOMIC DNA]</scope>
    <source>
        <strain evidence="3 4">CBS 24483</strain>
    </source>
</reference>
<evidence type="ECO:0000313" key="3">
    <source>
        <dbReference type="EMBL" id="KAK7943397.1"/>
    </source>
</evidence>
<feature type="compositionally biased region" description="Basic and acidic residues" evidence="2">
    <location>
        <begin position="187"/>
        <end position="197"/>
    </location>
</feature>
<evidence type="ECO:0000313" key="4">
    <source>
        <dbReference type="Proteomes" id="UP001391051"/>
    </source>
</evidence>
<comment type="similarity">
    <text evidence="1">Belongs to the PAL/histidase family.</text>
</comment>
<dbReference type="InterPro" id="IPR008948">
    <property type="entry name" value="L-Aspartase-like"/>
</dbReference>
<comment type="caution">
    <text evidence="3">The sequence shown here is derived from an EMBL/GenBank/DDBJ whole genome shotgun (WGS) entry which is preliminary data.</text>
</comment>
<dbReference type="InterPro" id="IPR001106">
    <property type="entry name" value="Aromatic_Lyase"/>
</dbReference>
<feature type="region of interest" description="Disordered" evidence="2">
    <location>
        <begin position="205"/>
        <end position="224"/>
    </location>
</feature>
<evidence type="ECO:0000256" key="2">
    <source>
        <dbReference type="SAM" id="MobiDB-lite"/>
    </source>
</evidence>
<dbReference type="InterPro" id="IPR024083">
    <property type="entry name" value="Fumarase/histidase_N"/>
</dbReference>